<dbReference type="PANTHER" id="PTHR30469">
    <property type="entry name" value="MULTIDRUG RESISTANCE PROTEIN MDTA"/>
    <property type="match status" value="1"/>
</dbReference>
<dbReference type="InterPro" id="IPR006143">
    <property type="entry name" value="RND_pump_MFP"/>
</dbReference>
<comment type="caution">
    <text evidence="4">The sequence shown here is derived from an EMBL/GenBank/DDBJ whole genome shotgun (WGS) entry which is preliminary data.</text>
</comment>
<dbReference type="Gene3D" id="2.40.30.170">
    <property type="match status" value="1"/>
</dbReference>
<sequence length="400" mass="42123">MTLTALVRSQPQPFAGRGRPWAIAVTVALALAACGGGKKDAAADKDVKAKPALLIAPEDVRAVTQSGLIGAPVITGAIQPARRADLRAEVAAIVLQVAKDNGERVRQGDLIIRLDATAIRDSLTSAEEALRAAQQSFEQTERVLTRQRTLNQQGMTSMQALEDAEVRRNSAQSELAAAKARVVTARQQVSRTEVRAPFDGVVSERKVSVGDTVQVGRELVKVIDPASMRFEGQVSADRLGELKIGQAVSFRVNGFGDVEYRGKLARIDAAANATTRQVELIASFDQPAKAPQVAGLYAEGRVESADRRALVLAEGSVQRQGDSAFVWKIAGSQLKKVNVTLGERDERRGEVVISSGLALGDEVLRAPTGSLSDNAAVVRVKPGSGAASGVAAAPVVAASK</sequence>
<dbReference type="InterPro" id="IPR058647">
    <property type="entry name" value="BSH_CzcB-like"/>
</dbReference>
<protein>
    <submittedName>
        <fullName evidence="4">Efflux RND transporter periplasmic adaptor subunit</fullName>
    </submittedName>
</protein>
<evidence type="ECO:0000313" key="4">
    <source>
        <dbReference type="EMBL" id="MEO3692363.1"/>
    </source>
</evidence>
<name>A0ABV0G3Q3_9BURK</name>
<gene>
    <name evidence="4" type="ORF">ABDJ85_12860</name>
</gene>
<evidence type="ECO:0000256" key="2">
    <source>
        <dbReference type="SAM" id="Coils"/>
    </source>
</evidence>
<reference evidence="4 5" key="1">
    <citation type="submission" date="2024-05" db="EMBL/GenBank/DDBJ databases">
        <title>Roseateles sp. DJS-2-20 16S ribosomal RNA gene Genome sequencing and assembly.</title>
        <authorList>
            <person name="Woo H."/>
        </authorList>
    </citation>
    <scope>NUCLEOTIDE SEQUENCE [LARGE SCALE GENOMIC DNA]</scope>
    <source>
        <strain evidence="4 5">DJS-2-20</strain>
    </source>
</reference>
<keyword evidence="5" id="KW-1185">Reference proteome</keyword>
<dbReference type="PANTHER" id="PTHR30469:SF15">
    <property type="entry name" value="HLYD FAMILY OF SECRETION PROTEINS"/>
    <property type="match status" value="1"/>
</dbReference>
<dbReference type="Gene3D" id="2.40.420.20">
    <property type="match status" value="1"/>
</dbReference>
<dbReference type="Gene3D" id="2.40.50.100">
    <property type="match status" value="1"/>
</dbReference>
<dbReference type="Proteomes" id="UP001495147">
    <property type="component" value="Unassembled WGS sequence"/>
</dbReference>
<dbReference type="Gene3D" id="1.10.287.470">
    <property type="entry name" value="Helix hairpin bin"/>
    <property type="match status" value="1"/>
</dbReference>
<dbReference type="NCBIfam" id="TIGR01730">
    <property type="entry name" value="RND_mfp"/>
    <property type="match status" value="1"/>
</dbReference>
<dbReference type="Pfam" id="PF25973">
    <property type="entry name" value="BSH_CzcB"/>
    <property type="match status" value="1"/>
</dbReference>
<feature type="coiled-coil region" evidence="2">
    <location>
        <begin position="123"/>
        <end position="188"/>
    </location>
</feature>
<feature type="domain" description="CzcB-like barrel-sandwich hybrid" evidence="3">
    <location>
        <begin position="84"/>
        <end position="224"/>
    </location>
</feature>
<evidence type="ECO:0000313" key="5">
    <source>
        <dbReference type="Proteomes" id="UP001495147"/>
    </source>
</evidence>
<accession>A0ABV0G3Q3</accession>
<evidence type="ECO:0000256" key="1">
    <source>
        <dbReference type="ARBA" id="ARBA00009477"/>
    </source>
</evidence>
<proteinExistence type="inferred from homology"/>
<dbReference type="RefSeq" id="WP_347705181.1">
    <property type="nucleotide sequence ID" value="NZ_JBDPZD010000003.1"/>
</dbReference>
<keyword evidence="2" id="KW-0175">Coiled coil</keyword>
<organism evidence="4 5">
    <name type="scientific">Roseateles paludis</name>
    <dbReference type="NCBI Taxonomy" id="3145238"/>
    <lineage>
        <taxon>Bacteria</taxon>
        <taxon>Pseudomonadati</taxon>
        <taxon>Pseudomonadota</taxon>
        <taxon>Betaproteobacteria</taxon>
        <taxon>Burkholderiales</taxon>
        <taxon>Sphaerotilaceae</taxon>
        <taxon>Roseateles</taxon>
    </lineage>
</organism>
<comment type="similarity">
    <text evidence="1">Belongs to the membrane fusion protein (MFP) (TC 8.A.1) family.</text>
</comment>
<evidence type="ECO:0000259" key="3">
    <source>
        <dbReference type="Pfam" id="PF25973"/>
    </source>
</evidence>
<dbReference type="EMBL" id="JBDPZD010000003">
    <property type="protein sequence ID" value="MEO3692363.1"/>
    <property type="molecule type" value="Genomic_DNA"/>
</dbReference>
<dbReference type="SUPFAM" id="SSF111369">
    <property type="entry name" value="HlyD-like secretion proteins"/>
    <property type="match status" value="1"/>
</dbReference>